<accession>L0JHA1</accession>
<protein>
    <submittedName>
        <fullName evidence="1">Uncharacterized protein</fullName>
    </submittedName>
</protein>
<evidence type="ECO:0000313" key="1">
    <source>
        <dbReference type="EMBL" id="AGB30895.1"/>
    </source>
</evidence>
<dbReference type="HOGENOM" id="CLU_2490558_0_0_2"/>
<reference evidence="2" key="1">
    <citation type="submission" date="2012-02" db="EMBL/GenBank/DDBJ databases">
        <title>Complete sequence of chromosome of Natrinema pellirubrum DSM 15624.</title>
        <authorList>
            <person name="Lucas S."/>
            <person name="Han J."/>
            <person name="Lapidus A."/>
            <person name="Cheng J.-F."/>
            <person name="Goodwin L."/>
            <person name="Pitluck S."/>
            <person name="Peters L."/>
            <person name="Teshima H."/>
            <person name="Detter J.C."/>
            <person name="Han C."/>
            <person name="Tapia R."/>
            <person name="Land M."/>
            <person name="Hauser L."/>
            <person name="Kyrpides N."/>
            <person name="Ivanova N."/>
            <person name="Pagani I."/>
            <person name="Sproer C."/>
            <person name="Anderson I."/>
            <person name="Woyke T."/>
        </authorList>
    </citation>
    <scope>NUCLEOTIDE SEQUENCE [LARGE SCALE GENOMIC DNA]</scope>
    <source>
        <strain evidence="2">DSM 15624 / JCM 10476 / NCIMB 786</strain>
    </source>
</reference>
<name>L0JHA1_NATP1</name>
<sequence length="86" mass="9189">MRGYTAPTIRIEPNALLSTALADIDREARTVITVYVAPSRDITLTSVPDRTRQPLLAAGGKRGGHRSDPHLLLVPALDAGLFGEAL</sequence>
<dbReference type="KEGG" id="npe:Natpe_0983"/>
<gene>
    <name evidence="1" type="ordered locus">Natpe_0983</name>
</gene>
<dbReference type="STRING" id="797303.Natpe_0983"/>
<organism evidence="1 2">
    <name type="scientific">Natrinema pellirubrum (strain DSM 15624 / CIP 106293 / JCM 10476 / NCIMB 786 / 157)</name>
    <dbReference type="NCBI Taxonomy" id="797303"/>
    <lineage>
        <taxon>Archaea</taxon>
        <taxon>Methanobacteriati</taxon>
        <taxon>Methanobacteriota</taxon>
        <taxon>Stenosarchaea group</taxon>
        <taxon>Halobacteria</taxon>
        <taxon>Halobacteriales</taxon>
        <taxon>Natrialbaceae</taxon>
        <taxon>Natrinema</taxon>
    </lineage>
</organism>
<dbReference type="EMBL" id="CP003372">
    <property type="protein sequence ID" value="AGB30895.1"/>
    <property type="molecule type" value="Genomic_DNA"/>
</dbReference>
<dbReference type="AlphaFoldDB" id="L0JHA1"/>
<evidence type="ECO:0000313" key="2">
    <source>
        <dbReference type="Proteomes" id="UP000010843"/>
    </source>
</evidence>
<proteinExistence type="predicted"/>
<dbReference type="Proteomes" id="UP000010843">
    <property type="component" value="Chromosome"/>
</dbReference>